<feature type="region of interest" description="Disordered" evidence="1">
    <location>
        <begin position="216"/>
        <end position="239"/>
    </location>
</feature>
<name>A0ABR2SXZ2_9ROSI</name>
<evidence type="ECO:0000256" key="1">
    <source>
        <dbReference type="SAM" id="MobiDB-lite"/>
    </source>
</evidence>
<reference evidence="3 4" key="1">
    <citation type="journal article" date="2024" name="G3 (Bethesda)">
        <title>Genome assembly of Hibiscus sabdariffa L. provides insights into metabolisms of medicinal natural products.</title>
        <authorList>
            <person name="Kim T."/>
        </authorList>
    </citation>
    <scope>NUCLEOTIDE SEQUENCE [LARGE SCALE GENOMIC DNA]</scope>
    <source>
        <strain evidence="3">TK-2024</strain>
        <tissue evidence="3">Old leaves</tissue>
    </source>
</reference>
<feature type="compositionally biased region" description="Polar residues" evidence="1">
    <location>
        <begin position="561"/>
        <end position="576"/>
    </location>
</feature>
<feature type="compositionally biased region" description="Basic and acidic residues" evidence="1">
    <location>
        <begin position="626"/>
        <end position="646"/>
    </location>
</feature>
<organism evidence="3 4">
    <name type="scientific">Hibiscus sabdariffa</name>
    <name type="common">roselle</name>
    <dbReference type="NCBI Taxonomy" id="183260"/>
    <lineage>
        <taxon>Eukaryota</taxon>
        <taxon>Viridiplantae</taxon>
        <taxon>Streptophyta</taxon>
        <taxon>Embryophyta</taxon>
        <taxon>Tracheophyta</taxon>
        <taxon>Spermatophyta</taxon>
        <taxon>Magnoliopsida</taxon>
        <taxon>eudicotyledons</taxon>
        <taxon>Gunneridae</taxon>
        <taxon>Pentapetalae</taxon>
        <taxon>rosids</taxon>
        <taxon>malvids</taxon>
        <taxon>Malvales</taxon>
        <taxon>Malvaceae</taxon>
        <taxon>Malvoideae</taxon>
        <taxon>Hibiscus</taxon>
    </lineage>
</organism>
<evidence type="ECO:0000259" key="2">
    <source>
        <dbReference type="PROSITE" id="PS00028"/>
    </source>
</evidence>
<feature type="region of interest" description="Disordered" evidence="1">
    <location>
        <begin position="48"/>
        <end position="77"/>
    </location>
</feature>
<feature type="compositionally biased region" description="Polar residues" evidence="1">
    <location>
        <begin position="693"/>
        <end position="710"/>
    </location>
</feature>
<dbReference type="Proteomes" id="UP001396334">
    <property type="component" value="Unassembled WGS sequence"/>
</dbReference>
<feature type="compositionally biased region" description="Polar residues" evidence="1">
    <location>
        <begin position="649"/>
        <end position="660"/>
    </location>
</feature>
<protein>
    <recommendedName>
        <fullName evidence="2">C2H2-type domain-containing protein</fullName>
    </recommendedName>
</protein>
<feature type="domain" description="C2H2-type" evidence="2">
    <location>
        <begin position="19"/>
        <end position="39"/>
    </location>
</feature>
<evidence type="ECO:0000313" key="3">
    <source>
        <dbReference type="EMBL" id="KAK9029839.1"/>
    </source>
</evidence>
<proteinExistence type="predicted"/>
<feature type="compositionally biased region" description="Polar residues" evidence="1">
    <location>
        <begin position="784"/>
        <end position="797"/>
    </location>
</feature>
<feature type="compositionally biased region" description="Basic and acidic residues" evidence="1">
    <location>
        <begin position="538"/>
        <end position="547"/>
    </location>
</feature>
<feature type="region of interest" description="Disordered" evidence="1">
    <location>
        <begin position="784"/>
        <end position="803"/>
    </location>
</feature>
<gene>
    <name evidence="3" type="ORF">V6N11_031284</name>
</gene>
<dbReference type="PROSITE" id="PS00028">
    <property type="entry name" value="ZINC_FINGER_C2H2_1"/>
    <property type="match status" value="1"/>
</dbReference>
<feature type="compositionally biased region" description="Basic and acidic residues" evidence="1">
    <location>
        <begin position="121"/>
        <end position="136"/>
    </location>
</feature>
<feature type="compositionally biased region" description="Basic and acidic residues" evidence="1">
    <location>
        <begin position="732"/>
        <end position="752"/>
    </location>
</feature>
<feature type="compositionally biased region" description="Polar residues" evidence="1">
    <location>
        <begin position="292"/>
        <end position="308"/>
    </location>
</feature>
<dbReference type="InterPro" id="IPR013087">
    <property type="entry name" value="Znf_C2H2_type"/>
</dbReference>
<accession>A0ABR2SXZ2</accession>
<dbReference type="PANTHER" id="PTHR35746">
    <property type="entry name" value="PENTATRICOPEPTIDE REPEAT (PPR) SUPERFAMILY PROTEIN"/>
    <property type="match status" value="1"/>
</dbReference>
<evidence type="ECO:0000313" key="4">
    <source>
        <dbReference type="Proteomes" id="UP001396334"/>
    </source>
</evidence>
<dbReference type="PANTHER" id="PTHR35746:SF1">
    <property type="entry name" value="PENTATRICOPEPTIDE REPEAT (PPR) SUPERFAMILY PROTEIN"/>
    <property type="match status" value="1"/>
</dbReference>
<comment type="caution">
    <text evidence="3">The sequence shown here is derived from an EMBL/GenBank/DDBJ whole genome shotgun (WGS) entry which is preliminary data.</text>
</comment>
<feature type="compositionally biased region" description="Polar residues" evidence="1">
    <location>
        <begin position="831"/>
        <end position="845"/>
    </location>
</feature>
<sequence>MDHGRNHSSGQESQGVHLCRKCGWPFPNPHPSARHRRAHRKICGTIEGFKPAEQITHTNASDEDPISDEDHKNPSTKVPKVVEITSSMEESTGGIGAMSNRSEGVSSGAEMEFQGSGFGVRRQDSLDNVGKPDKDLDASSTISLKHFEDSDILQPPRKSADRNQNGDAFLESMPIVSTGTPEHQVDGKNFEDKNDSAIHVFPIKMETLKGFSEDGREVGAGPSAAKCSVEQPTNVNGNEHGKVNGNLWHDLILSSEHAAGEISKTVSILETRLDVTSDILQLKEDFSDRFASKTSMNGTGRQEETNGNGNPGMVLERNVTVIVSSNSEVPSLTTGKMEDITSATGLADKYAESSVEVRECVSQDKPDSAPTNQLDEDVEIDASYMQVAKDSYELNRDNEAIVKEVLFEEKAGVLQSHKWSDALSPLDTDTTENEKDQKTCTLQEQQPVYVADDLDPAGFSGSMINDLPDVQSMVPDADIEAGKLNNVVGKDDMSVSKWAGGDNLTKNSICESVNNSSLSGTNPAPNLLEVETCDDIEKKKTEKHDINVVESGDGPEDLIKENSTSTSISTDNQSPNIIEEANEVEGPHLDRISEREDDIEEPELSRDNKVEREGAGEDLMSSAVDNSREGNAFERTSIDQSKKELMHSPSCSEHTIQSSGAVDDNHSQESGPAAPGTSTLTLQGDSGIASVKPQLNTTTSDVSIGSSSHTDSLEAHWGSISVLSTQSEAFSEAERGKKSKVASEQHFDKSDEFDPPSFMTLIEPGGGDLNSIVSEIQAVQTAQSPQAGWFPSLTQGPNEPPGRKKNEEIIKKVTNWNAKQHTPLKNLLSEANSETKLNSPSSKQSPAPVVTPSYDKIAEFAKLGPETPVPEPTDVEAGKEWSSPARFPAEIKRQKRKVKGRPLWVQFVCCSSMN</sequence>
<keyword evidence="4" id="KW-1185">Reference proteome</keyword>
<feature type="region of interest" description="Disordered" evidence="1">
    <location>
        <begin position="831"/>
        <end position="850"/>
    </location>
</feature>
<feature type="region of interest" description="Disordered" evidence="1">
    <location>
        <begin position="116"/>
        <end position="136"/>
    </location>
</feature>
<feature type="compositionally biased region" description="Basic and acidic residues" evidence="1">
    <location>
        <begin position="603"/>
        <end position="615"/>
    </location>
</feature>
<feature type="compositionally biased region" description="Basic and acidic residues" evidence="1">
    <location>
        <begin position="585"/>
        <end position="594"/>
    </location>
</feature>
<feature type="region of interest" description="Disordered" evidence="1">
    <location>
        <begin position="727"/>
        <end position="757"/>
    </location>
</feature>
<dbReference type="EMBL" id="JBBPBN010000010">
    <property type="protein sequence ID" value="KAK9029839.1"/>
    <property type="molecule type" value="Genomic_DNA"/>
</dbReference>
<feature type="region of interest" description="Disordered" evidence="1">
    <location>
        <begin position="538"/>
        <end position="711"/>
    </location>
</feature>
<feature type="region of interest" description="Disordered" evidence="1">
    <location>
        <begin position="291"/>
        <end position="313"/>
    </location>
</feature>
<feature type="region of interest" description="Disordered" evidence="1">
    <location>
        <begin position="864"/>
        <end position="894"/>
    </location>
</feature>